<name>A0A444WHZ3_9FLAO</name>
<protein>
    <submittedName>
        <fullName evidence="1">Uncharacterized protein</fullName>
    </submittedName>
</protein>
<organism evidence="1 2">
    <name type="scientific">Flavobacterium beibuense</name>
    <dbReference type="NCBI Taxonomy" id="657326"/>
    <lineage>
        <taxon>Bacteria</taxon>
        <taxon>Pseudomonadati</taxon>
        <taxon>Bacteroidota</taxon>
        <taxon>Flavobacteriia</taxon>
        <taxon>Flavobacteriales</taxon>
        <taxon>Flavobacteriaceae</taxon>
        <taxon>Flavobacterium</taxon>
    </lineage>
</organism>
<sequence length="40" mass="4320">MSFFGLTAIPSLAFIGLLGKSFFSKPIKANSCHKSPEAIY</sequence>
<dbReference type="Proteomes" id="UP000289775">
    <property type="component" value="Unassembled WGS sequence"/>
</dbReference>
<evidence type="ECO:0000313" key="1">
    <source>
        <dbReference type="EMBL" id="RYJ45427.1"/>
    </source>
</evidence>
<keyword evidence="2" id="KW-1185">Reference proteome</keyword>
<evidence type="ECO:0000313" key="2">
    <source>
        <dbReference type="Proteomes" id="UP000289775"/>
    </source>
</evidence>
<gene>
    <name evidence="1" type="ORF">NU09_0019</name>
</gene>
<proteinExistence type="predicted"/>
<dbReference type="AlphaFoldDB" id="A0A444WHZ3"/>
<dbReference type="EMBL" id="JUIW01000001">
    <property type="protein sequence ID" value="RYJ45427.1"/>
    <property type="molecule type" value="Genomic_DNA"/>
</dbReference>
<accession>A0A444WHZ3</accession>
<comment type="caution">
    <text evidence="1">The sequence shown here is derived from an EMBL/GenBank/DDBJ whole genome shotgun (WGS) entry which is preliminary data.</text>
</comment>
<reference evidence="1 2" key="1">
    <citation type="submission" date="2014-12" db="EMBL/GenBank/DDBJ databases">
        <title>Genome sequence of Flavobacterium beibuense RSKm HC5.</title>
        <authorList>
            <person name="Kim J.F."/>
            <person name="Song J.Y."/>
            <person name="Kwak M.-J."/>
            <person name="Lee S.-W."/>
        </authorList>
    </citation>
    <scope>NUCLEOTIDE SEQUENCE [LARGE SCALE GENOMIC DNA]</scope>
    <source>
        <strain evidence="1 2">RSKm HC5</strain>
    </source>
</reference>